<comment type="caution">
    <text evidence="5">The sequence shown here is derived from an EMBL/GenBank/DDBJ whole genome shotgun (WGS) entry which is preliminary data.</text>
</comment>
<keyword evidence="3" id="KW-0732">Signal</keyword>
<dbReference type="PANTHER" id="PTHR46847:SF1">
    <property type="entry name" value="D-ALLOSE-BINDING PERIPLASMIC PROTEIN-RELATED"/>
    <property type="match status" value="1"/>
</dbReference>
<evidence type="ECO:0000256" key="3">
    <source>
        <dbReference type="ARBA" id="ARBA00022729"/>
    </source>
</evidence>
<accession>A0ABP7MKK8</accession>
<comment type="similarity">
    <text evidence="2">Belongs to the bacterial solute-binding protein 2 family.</text>
</comment>
<dbReference type="EMBL" id="BAABBN010000007">
    <property type="protein sequence ID" value="GAA3925257.1"/>
    <property type="molecule type" value="Genomic_DNA"/>
</dbReference>
<dbReference type="SUPFAM" id="SSF53822">
    <property type="entry name" value="Periplasmic binding protein-like I"/>
    <property type="match status" value="1"/>
</dbReference>
<keyword evidence="6" id="KW-1185">Reference proteome</keyword>
<name>A0ABP7MKK8_9GAMM</name>
<dbReference type="InterPro" id="IPR028082">
    <property type="entry name" value="Peripla_BP_I"/>
</dbReference>
<dbReference type="InterPro" id="IPR025997">
    <property type="entry name" value="SBP_2_dom"/>
</dbReference>
<evidence type="ECO:0000256" key="2">
    <source>
        <dbReference type="ARBA" id="ARBA00007639"/>
    </source>
</evidence>
<comment type="subcellular location">
    <subcellularLocation>
        <location evidence="1">Cell envelope</location>
    </subcellularLocation>
</comment>
<dbReference type="Gene3D" id="3.40.50.2300">
    <property type="match status" value="2"/>
</dbReference>
<dbReference type="Proteomes" id="UP001501565">
    <property type="component" value="Unassembled WGS sequence"/>
</dbReference>
<protein>
    <submittedName>
        <fullName evidence="5">Autoinducer 2-binding periplasmic protein LuxP</fullName>
    </submittedName>
</protein>
<proteinExistence type="inferred from homology"/>
<feature type="domain" description="Periplasmic binding protein" evidence="4">
    <location>
        <begin position="49"/>
        <end position="301"/>
    </location>
</feature>
<organism evidence="5 6">
    <name type="scientific">Litoribacillus peritrichatus</name>
    <dbReference type="NCBI Taxonomy" id="718191"/>
    <lineage>
        <taxon>Bacteria</taxon>
        <taxon>Pseudomonadati</taxon>
        <taxon>Pseudomonadota</taxon>
        <taxon>Gammaproteobacteria</taxon>
        <taxon>Oceanospirillales</taxon>
        <taxon>Oceanospirillaceae</taxon>
        <taxon>Litoribacillus</taxon>
    </lineage>
</organism>
<sequence>MIDEYHEQYPEQRAISEAFNLRVQSQVEPIPTHPDAIKIMVVYPGLQVSDYWRRSVAALTKRLDLIGINYVLDSQFTKPGTDLNLQSKLIGNAFHDTPDYLIFTLDAIKHKKLIERVMSQGKTKIILQNITTPLKSFGNNQPFLYVGFDHATGTQLLVKEYQSRFPSGANYAILFGTQGYVSKIRGGVFESQMNATVNYQLRDSYYVNFNRNMAKEATLQLIQNHLENDEFKLDFIYAASTDIALGAIDALQQHDLKEQVIVNGWGGGSNELASIKNKVLDFTVMRMNDDNGVAMAEAIALDLSGRASQVPTIYSGSFRLIQQGIDPEQLQRFEKRAFRYSNETP</sequence>
<evidence type="ECO:0000259" key="4">
    <source>
        <dbReference type="Pfam" id="PF13407"/>
    </source>
</evidence>
<evidence type="ECO:0000313" key="5">
    <source>
        <dbReference type="EMBL" id="GAA3925257.1"/>
    </source>
</evidence>
<evidence type="ECO:0000313" key="6">
    <source>
        <dbReference type="Proteomes" id="UP001501565"/>
    </source>
</evidence>
<gene>
    <name evidence="5" type="ORF">GCM10022277_21590</name>
</gene>
<reference evidence="6" key="1">
    <citation type="journal article" date="2019" name="Int. J. Syst. Evol. Microbiol.">
        <title>The Global Catalogue of Microorganisms (GCM) 10K type strain sequencing project: providing services to taxonomists for standard genome sequencing and annotation.</title>
        <authorList>
            <consortium name="The Broad Institute Genomics Platform"/>
            <consortium name="The Broad Institute Genome Sequencing Center for Infectious Disease"/>
            <person name="Wu L."/>
            <person name="Ma J."/>
        </authorList>
    </citation>
    <scope>NUCLEOTIDE SEQUENCE [LARGE SCALE GENOMIC DNA]</scope>
    <source>
        <strain evidence="6">JCM 17551</strain>
    </source>
</reference>
<dbReference type="PANTHER" id="PTHR46847">
    <property type="entry name" value="D-ALLOSE-BINDING PERIPLASMIC PROTEIN-RELATED"/>
    <property type="match status" value="1"/>
</dbReference>
<evidence type="ECO:0000256" key="1">
    <source>
        <dbReference type="ARBA" id="ARBA00004196"/>
    </source>
</evidence>
<dbReference type="Pfam" id="PF13407">
    <property type="entry name" value="Peripla_BP_4"/>
    <property type="match status" value="1"/>
</dbReference>